<dbReference type="NCBIfam" id="TIGR01972">
    <property type="entry name" value="NDH_I_M"/>
    <property type="match status" value="1"/>
</dbReference>
<feature type="transmembrane region" description="Helical" evidence="6">
    <location>
        <begin position="254"/>
        <end position="274"/>
    </location>
</feature>
<feature type="transmembrane region" description="Helical" evidence="6">
    <location>
        <begin position="84"/>
        <end position="105"/>
    </location>
</feature>
<evidence type="ECO:0000313" key="9">
    <source>
        <dbReference type="Proteomes" id="UP000628840"/>
    </source>
</evidence>
<dbReference type="InterPro" id="IPR003918">
    <property type="entry name" value="NADH_UbQ_OxRdtase"/>
</dbReference>
<evidence type="ECO:0000256" key="4">
    <source>
        <dbReference type="ARBA" id="ARBA00022989"/>
    </source>
</evidence>
<protein>
    <submittedName>
        <fullName evidence="8">Oxidoreductase</fullName>
    </submittedName>
</protein>
<dbReference type="PANTHER" id="PTHR43507:SF1">
    <property type="entry name" value="NADH-UBIQUINONE OXIDOREDUCTASE CHAIN 4"/>
    <property type="match status" value="1"/>
</dbReference>
<dbReference type="InterPro" id="IPR001750">
    <property type="entry name" value="ND/Mrp_TM"/>
</dbReference>
<keyword evidence="9" id="KW-1185">Reference proteome</keyword>
<dbReference type="PANTHER" id="PTHR43507">
    <property type="entry name" value="NADH-UBIQUINONE OXIDOREDUCTASE CHAIN 4"/>
    <property type="match status" value="1"/>
</dbReference>
<comment type="caution">
    <text evidence="8">The sequence shown here is derived from an EMBL/GenBank/DDBJ whole genome shotgun (WGS) entry which is preliminary data.</text>
</comment>
<dbReference type="OrthoDB" id="19089at2157"/>
<feature type="transmembrane region" description="Helical" evidence="6">
    <location>
        <begin position="112"/>
        <end position="129"/>
    </location>
</feature>
<evidence type="ECO:0000313" key="8">
    <source>
        <dbReference type="EMBL" id="GGL30858.1"/>
    </source>
</evidence>
<sequence length="505" mass="52915">MLIEALLAVTFASAFAVLLAPEKYAGRLAAALSLLPLVGSLYAYATFDASGNAVLGGTPAFETTAEWIQAGAYTIDWHVGLDGISLPLVLLTTVLTTLAVVAAWGDVSERKSLFYALLLFTEASLLGVFSALDFFVWFVFWEFVLVPMYFLVSVYGGPRRRYAAIKFFVYTNVASLVLFVGLMALVVATPVTSFEFGAIAAAVRAGEVGSAFGLAGSTITAVAFLALFFGFAVKSAFVPFHTWLPDAYTEAPTAVTVLLAGVVTKMGTYSLLRFNVTMFPDLLREWALPLAVVAVVTVLYGSLAALAQRDAKRLVAYTSIPSMGFVLLGLVATTSYGVAGATFQMVSHGLLVSVLFLGVGYVENETGTRMLDKVSGLADRMPVAAAVLVAGAFGYMGLPLMSGFAGEFFVFTGSFAAGYANAPLVTAVAMFGIVVVAGYLLRLLQRVLMGPFEAPESVSAVSRRDLAPAVVLVLLSILLGVAPGTLMGMIQNAAGALVGVLGGGL</sequence>
<dbReference type="GO" id="GO:0008137">
    <property type="term" value="F:NADH dehydrogenase (ubiquinone) activity"/>
    <property type="evidence" value="ECO:0007669"/>
    <property type="project" value="InterPro"/>
</dbReference>
<evidence type="ECO:0000256" key="6">
    <source>
        <dbReference type="SAM" id="Phobius"/>
    </source>
</evidence>
<reference evidence="8 9" key="1">
    <citation type="journal article" date="2019" name="Int. J. Syst. Evol. Microbiol.">
        <title>The Global Catalogue of Microorganisms (GCM) 10K type strain sequencing project: providing services to taxonomists for standard genome sequencing and annotation.</title>
        <authorList>
            <consortium name="The Broad Institute Genomics Platform"/>
            <consortium name="The Broad Institute Genome Sequencing Center for Infectious Disease"/>
            <person name="Wu L."/>
            <person name="Ma J."/>
        </authorList>
    </citation>
    <scope>NUCLEOTIDE SEQUENCE [LARGE SCALE GENOMIC DNA]</scope>
    <source>
        <strain evidence="8 9">JCM 19585</strain>
    </source>
</reference>
<feature type="transmembrane region" description="Helical" evidence="6">
    <location>
        <begin position="135"/>
        <end position="155"/>
    </location>
</feature>
<organism evidence="8 9">
    <name type="scientific">Halarchaeum grantii</name>
    <dbReference type="NCBI Taxonomy" id="1193105"/>
    <lineage>
        <taxon>Archaea</taxon>
        <taxon>Methanobacteriati</taxon>
        <taxon>Methanobacteriota</taxon>
        <taxon>Stenosarchaea group</taxon>
        <taxon>Halobacteria</taxon>
        <taxon>Halobacteriales</taxon>
        <taxon>Halobacteriaceae</taxon>
    </lineage>
</organism>
<feature type="transmembrane region" description="Helical" evidence="6">
    <location>
        <begin position="167"/>
        <end position="191"/>
    </location>
</feature>
<dbReference type="PRINTS" id="PR01437">
    <property type="entry name" value="NUOXDRDTASE4"/>
</dbReference>
<gene>
    <name evidence="8" type="ORF">GCM10009037_13260</name>
</gene>
<accession>A0A830F1P6</accession>
<dbReference type="GO" id="GO:0016020">
    <property type="term" value="C:membrane"/>
    <property type="evidence" value="ECO:0007669"/>
    <property type="project" value="UniProtKB-SubCell"/>
</dbReference>
<dbReference type="GO" id="GO:0042773">
    <property type="term" value="P:ATP synthesis coupled electron transport"/>
    <property type="evidence" value="ECO:0007669"/>
    <property type="project" value="InterPro"/>
</dbReference>
<keyword evidence="4 6" id="KW-1133">Transmembrane helix</keyword>
<feature type="transmembrane region" description="Helical" evidence="6">
    <location>
        <begin position="466"/>
        <end position="490"/>
    </location>
</feature>
<dbReference type="GO" id="GO:0015990">
    <property type="term" value="P:electron transport coupled proton transport"/>
    <property type="evidence" value="ECO:0007669"/>
    <property type="project" value="TreeGrafter"/>
</dbReference>
<dbReference type="GO" id="GO:0048039">
    <property type="term" value="F:ubiquinone binding"/>
    <property type="evidence" value="ECO:0007669"/>
    <property type="project" value="TreeGrafter"/>
</dbReference>
<evidence type="ECO:0000256" key="2">
    <source>
        <dbReference type="ARBA" id="ARBA00009025"/>
    </source>
</evidence>
<dbReference type="InterPro" id="IPR010227">
    <property type="entry name" value="NADH_Q_OxRdtase_chainM/4"/>
</dbReference>
<proteinExistence type="inferred from homology"/>
<comment type="similarity">
    <text evidence="2">Belongs to the complex I subunit 4 family.</text>
</comment>
<evidence type="ECO:0000256" key="5">
    <source>
        <dbReference type="ARBA" id="ARBA00023136"/>
    </source>
</evidence>
<name>A0A830F1P6_9EURY</name>
<comment type="subcellular location">
    <subcellularLocation>
        <location evidence="1">Membrane</location>
        <topology evidence="1">Multi-pass membrane protein</topology>
    </subcellularLocation>
</comment>
<dbReference type="Pfam" id="PF00361">
    <property type="entry name" value="Proton_antipo_M"/>
    <property type="match status" value="1"/>
</dbReference>
<dbReference type="GO" id="GO:0003954">
    <property type="term" value="F:NADH dehydrogenase activity"/>
    <property type="evidence" value="ECO:0007669"/>
    <property type="project" value="TreeGrafter"/>
</dbReference>
<feature type="transmembrane region" description="Helical" evidence="6">
    <location>
        <begin position="345"/>
        <end position="362"/>
    </location>
</feature>
<keyword evidence="5 6" id="KW-0472">Membrane</keyword>
<feature type="transmembrane region" description="Helical" evidence="6">
    <location>
        <begin position="211"/>
        <end position="233"/>
    </location>
</feature>
<dbReference type="RefSeq" id="WP_188881005.1">
    <property type="nucleotide sequence ID" value="NZ_BMPF01000002.1"/>
</dbReference>
<feature type="transmembrane region" description="Helical" evidence="6">
    <location>
        <begin position="424"/>
        <end position="445"/>
    </location>
</feature>
<dbReference type="AlphaFoldDB" id="A0A830F1P6"/>
<keyword evidence="3 6" id="KW-0812">Transmembrane</keyword>
<feature type="transmembrane region" description="Helical" evidence="6">
    <location>
        <begin position="286"/>
        <end position="307"/>
    </location>
</feature>
<evidence type="ECO:0000256" key="1">
    <source>
        <dbReference type="ARBA" id="ARBA00004141"/>
    </source>
</evidence>
<evidence type="ECO:0000256" key="3">
    <source>
        <dbReference type="ARBA" id="ARBA00022692"/>
    </source>
</evidence>
<dbReference type="Proteomes" id="UP000628840">
    <property type="component" value="Unassembled WGS sequence"/>
</dbReference>
<feature type="transmembrane region" description="Helical" evidence="6">
    <location>
        <begin position="314"/>
        <end position="339"/>
    </location>
</feature>
<feature type="domain" description="NADH:quinone oxidoreductase/Mrp antiporter transmembrane" evidence="7">
    <location>
        <begin position="132"/>
        <end position="425"/>
    </location>
</feature>
<feature type="transmembrane region" description="Helical" evidence="6">
    <location>
        <begin position="383"/>
        <end position="404"/>
    </location>
</feature>
<evidence type="ECO:0000259" key="7">
    <source>
        <dbReference type="Pfam" id="PF00361"/>
    </source>
</evidence>
<dbReference type="EMBL" id="BMPF01000002">
    <property type="protein sequence ID" value="GGL30858.1"/>
    <property type="molecule type" value="Genomic_DNA"/>
</dbReference>